<evidence type="ECO:0000313" key="3">
    <source>
        <dbReference type="EMBL" id="EYR61926.1"/>
    </source>
</evidence>
<dbReference type="AlphaFoldDB" id="A0A021VL85"/>
<evidence type="ECO:0000256" key="2">
    <source>
        <dbReference type="SAM" id="Phobius"/>
    </source>
</evidence>
<comment type="caution">
    <text evidence="3">The sequence shown here is derived from an EMBL/GenBank/DDBJ whole genome shotgun (WGS) entry which is preliminary data.</text>
</comment>
<reference evidence="3 4" key="1">
    <citation type="submission" date="2014-01" db="EMBL/GenBank/DDBJ databases">
        <title>Actinotalea ferrariae CF5-4.</title>
        <authorList>
            <person name="Chen F."/>
            <person name="Li Y."/>
            <person name="Wang G."/>
        </authorList>
    </citation>
    <scope>NUCLEOTIDE SEQUENCE [LARGE SCALE GENOMIC DNA]</scope>
    <source>
        <strain evidence="3 4">CF5-4</strain>
    </source>
</reference>
<feature type="region of interest" description="Disordered" evidence="1">
    <location>
        <begin position="71"/>
        <end position="103"/>
    </location>
</feature>
<dbReference type="EMBL" id="AXCW01000409">
    <property type="protein sequence ID" value="EYR61926.1"/>
    <property type="molecule type" value="Genomic_DNA"/>
</dbReference>
<proteinExistence type="predicted"/>
<sequence length="103" mass="10630">MSEQRVDDAVLLESVRVHRARLRAAFVHGELRARRTTTDNVKRLVGSVVVAAVVCAGCAGYSFFQANAGAARPGATAPTTTADATSTPTTTTPDATTATEAAP</sequence>
<gene>
    <name evidence="3" type="ORF">N866_14130</name>
</gene>
<evidence type="ECO:0000313" key="4">
    <source>
        <dbReference type="Proteomes" id="UP000019753"/>
    </source>
</evidence>
<evidence type="ECO:0008006" key="5">
    <source>
        <dbReference type="Google" id="ProtNLM"/>
    </source>
</evidence>
<evidence type="ECO:0000256" key="1">
    <source>
        <dbReference type="SAM" id="MobiDB-lite"/>
    </source>
</evidence>
<name>A0A021VL85_9CELL</name>
<keyword evidence="2" id="KW-0812">Transmembrane</keyword>
<feature type="transmembrane region" description="Helical" evidence="2">
    <location>
        <begin position="44"/>
        <end position="64"/>
    </location>
</feature>
<accession>A0A021VL85</accession>
<keyword evidence="4" id="KW-1185">Reference proteome</keyword>
<organism evidence="3 4">
    <name type="scientific">Actinotalea ferrariae CF5-4</name>
    <dbReference type="NCBI Taxonomy" id="948458"/>
    <lineage>
        <taxon>Bacteria</taxon>
        <taxon>Bacillati</taxon>
        <taxon>Actinomycetota</taxon>
        <taxon>Actinomycetes</taxon>
        <taxon>Micrococcales</taxon>
        <taxon>Cellulomonadaceae</taxon>
        <taxon>Actinotalea</taxon>
    </lineage>
</organism>
<protein>
    <recommendedName>
        <fullName evidence="5">Dioxygenase</fullName>
    </recommendedName>
</protein>
<keyword evidence="2" id="KW-0472">Membrane</keyword>
<dbReference type="Proteomes" id="UP000019753">
    <property type="component" value="Unassembled WGS sequence"/>
</dbReference>
<keyword evidence="2" id="KW-1133">Transmembrane helix</keyword>